<dbReference type="Pfam" id="PF00348">
    <property type="entry name" value="polyprenyl_synt"/>
    <property type="match status" value="1"/>
</dbReference>
<evidence type="ECO:0000256" key="2">
    <source>
        <dbReference type="ARBA" id="ARBA00006706"/>
    </source>
</evidence>
<dbReference type="SFLD" id="SFLDS00005">
    <property type="entry name" value="Isoprenoid_Synthase_Type_I"/>
    <property type="match status" value="1"/>
</dbReference>
<keyword evidence="8" id="KW-1185">Reference proteome</keyword>
<evidence type="ECO:0000256" key="6">
    <source>
        <dbReference type="RuleBase" id="RU004466"/>
    </source>
</evidence>
<keyword evidence="3 6" id="KW-0808">Transferase</keyword>
<dbReference type="RefSeq" id="WP_188652545.1">
    <property type="nucleotide sequence ID" value="NZ_BMIN01000005.1"/>
</dbReference>
<accession>A0ABQ1Q059</accession>
<dbReference type="PANTHER" id="PTHR12001:SF69">
    <property type="entry name" value="ALL TRANS-POLYPRENYL-DIPHOSPHATE SYNTHASE PDSS1"/>
    <property type="match status" value="1"/>
</dbReference>
<comment type="caution">
    <text evidence="7">The sequence shown here is derived from an EMBL/GenBank/DDBJ whole genome shotgun (WGS) entry which is preliminary data.</text>
</comment>
<protein>
    <submittedName>
        <fullName evidence="7">Competence regulatory protein ComQ</fullName>
    </submittedName>
</protein>
<keyword evidence="4" id="KW-0479">Metal-binding</keyword>
<dbReference type="PANTHER" id="PTHR12001">
    <property type="entry name" value="GERANYLGERANYL PYROPHOSPHATE SYNTHASE"/>
    <property type="match status" value="1"/>
</dbReference>
<organism evidence="7 8">
    <name type="scientific">Pontibacillus salipaludis</name>
    <dbReference type="NCBI Taxonomy" id="1697394"/>
    <lineage>
        <taxon>Bacteria</taxon>
        <taxon>Bacillati</taxon>
        <taxon>Bacillota</taxon>
        <taxon>Bacilli</taxon>
        <taxon>Bacillales</taxon>
        <taxon>Bacillaceae</taxon>
        <taxon>Pontibacillus</taxon>
    </lineage>
</organism>
<comment type="similarity">
    <text evidence="2 6">Belongs to the FPP/GGPP synthase family.</text>
</comment>
<dbReference type="SFLD" id="SFLDG01211">
    <property type="entry name" value="Competence_Regulatory_Protein"/>
    <property type="match status" value="1"/>
</dbReference>
<dbReference type="SUPFAM" id="SSF48576">
    <property type="entry name" value="Terpenoid synthases"/>
    <property type="match status" value="1"/>
</dbReference>
<evidence type="ECO:0000313" key="7">
    <source>
        <dbReference type="EMBL" id="GGD09077.1"/>
    </source>
</evidence>
<dbReference type="Proteomes" id="UP000642571">
    <property type="component" value="Unassembled WGS sequence"/>
</dbReference>
<evidence type="ECO:0000256" key="5">
    <source>
        <dbReference type="ARBA" id="ARBA00022842"/>
    </source>
</evidence>
<keyword evidence="5" id="KW-0460">Magnesium</keyword>
<sequence length="305" mass="34323">MNVFTDDEIGEHLLNVINKEFRDADLVELLGTFVSHKQEEGFSFGRMVHLHYALFGGQDRSVALRSVAAVEAFILALDILDDLEDQDGSEKRWTKEPIALSMNGSTALIMLATSMLQRVDSSGQAVARLSQSGMRAVTGQHHDLLESIHSEETYFRMIEHKSGSLMALACMVGTLLGKGEDDELVKAYAIEFGCAAQLANDIDDALRLDPTNDILHRKRTLPTLKLMEHEGEEADWLRHYYSGVITEDAFLERKKEVFEWASRSSAITYSMVKKRVYQLRAIEKVQDVDGQEEIKGQLIKVMQSI</sequence>
<dbReference type="InterPro" id="IPR008949">
    <property type="entry name" value="Isoprenoid_synthase_dom_sf"/>
</dbReference>
<evidence type="ECO:0000256" key="4">
    <source>
        <dbReference type="ARBA" id="ARBA00022723"/>
    </source>
</evidence>
<reference evidence="8" key="1">
    <citation type="journal article" date="2019" name="Int. J. Syst. Evol. Microbiol.">
        <title>The Global Catalogue of Microorganisms (GCM) 10K type strain sequencing project: providing services to taxonomists for standard genome sequencing and annotation.</title>
        <authorList>
            <consortium name="The Broad Institute Genomics Platform"/>
            <consortium name="The Broad Institute Genome Sequencing Center for Infectious Disease"/>
            <person name="Wu L."/>
            <person name="Ma J."/>
        </authorList>
    </citation>
    <scope>NUCLEOTIDE SEQUENCE [LARGE SCALE GENOMIC DNA]</scope>
    <source>
        <strain evidence="8">CGMCC 1.15353</strain>
    </source>
</reference>
<dbReference type="InterPro" id="IPR000092">
    <property type="entry name" value="Polyprenyl_synt"/>
</dbReference>
<dbReference type="Gene3D" id="1.10.600.10">
    <property type="entry name" value="Farnesyl Diphosphate Synthase"/>
    <property type="match status" value="1"/>
</dbReference>
<name>A0ABQ1Q059_9BACI</name>
<gene>
    <name evidence="7" type="primary">comQ</name>
    <name evidence="7" type="ORF">GCM10011389_15770</name>
</gene>
<proteinExistence type="inferred from homology"/>
<evidence type="ECO:0000313" key="8">
    <source>
        <dbReference type="Proteomes" id="UP000642571"/>
    </source>
</evidence>
<dbReference type="EMBL" id="BMIN01000005">
    <property type="protein sequence ID" value="GGD09077.1"/>
    <property type="molecule type" value="Genomic_DNA"/>
</dbReference>
<comment type="cofactor">
    <cofactor evidence="1">
        <name>Mg(2+)</name>
        <dbReference type="ChEBI" id="CHEBI:18420"/>
    </cofactor>
</comment>
<evidence type="ECO:0000256" key="3">
    <source>
        <dbReference type="ARBA" id="ARBA00022679"/>
    </source>
</evidence>
<dbReference type="InterPro" id="IPR033965">
    <property type="entry name" value="ComQ"/>
</dbReference>
<dbReference type="CDD" id="cd00867">
    <property type="entry name" value="Trans_IPPS"/>
    <property type="match status" value="1"/>
</dbReference>
<evidence type="ECO:0000256" key="1">
    <source>
        <dbReference type="ARBA" id="ARBA00001946"/>
    </source>
</evidence>